<dbReference type="PANTHER" id="PTHR46717">
    <property type="entry name" value="E3 UBIQUITIN-PROTEIN LIGASE RNF180"/>
    <property type="match status" value="1"/>
</dbReference>
<gene>
    <name evidence="1" type="ORF">O3M35_006686</name>
</gene>
<dbReference type="Proteomes" id="UP001461498">
    <property type="component" value="Unassembled WGS sequence"/>
</dbReference>
<dbReference type="GO" id="GO:0000209">
    <property type="term" value="P:protein polyubiquitination"/>
    <property type="evidence" value="ECO:0007669"/>
    <property type="project" value="InterPro"/>
</dbReference>
<accession>A0AAW1DGQ5</accession>
<organism evidence="1 2">
    <name type="scientific">Rhynocoris fuscipes</name>
    <dbReference type="NCBI Taxonomy" id="488301"/>
    <lineage>
        <taxon>Eukaryota</taxon>
        <taxon>Metazoa</taxon>
        <taxon>Ecdysozoa</taxon>
        <taxon>Arthropoda</taxon>
        <taxon>Hexapoda</taxon>
        <taxon>Insecta</taxon>
        <taxon>Pterygota</taxon>
        <taxon>Neoptera</taxon>
        <taxon>Paraneoptera</taxon>
        <taxon>Hemiptera</taxon>
        <taxon>Heteroptera</taxon>
        <taxon>Panheteroptera</taxon>
        <taxon>Cimicomorpha</taxon>
        <taxon>Reduviidae</taxon>
        <taxon>Harpactorinae</taxon>
        <taxon>Harpactorini</taxon>
        <taxon>Rhynocoris</taxon>
    </lineage>
</organism>
<dbReference type="EMBL" id="JAPXFL010000003">
    <property type="protein sequence ID" value="KAK9509348.1"/>
    <property type="molecule type" value="Genomic_DNA"/>
</dbReference>
<evidence type="ECO:0008006" key="3">
    <source>
        <dbReference type="Google" id="ProtNLM"/>
    </source>
</evidence>
<dbReference type="GO" id="GO:0042428">
    <property type="term" value="P:serotonin metabolic process"/>
    <property type="evidence" value="ECO:0007669"/>
    <property type="project" value="TreeGrafter"/>
</dbReference>
<protein>
    <recommendedName>
        <fullName evidence="3">E3 ubiquitin-protein ligase</fullName>
    </recommendedName>
</protein>
<keyword evidence="2" id="KW-1185">Reference proteome</keyword>
<dbReference type="GO" id="GO:0031624">
    <property type="term" value="F:ubiquitin conjugating enzyme binding"/>
    <property type="evidence" value="ECO:0007669"/>
    <property type="project" value="TreeGrafter"/>
</dbReference>
<reference evidence="1 2" key="1">
    <citation type="submission" date="2022-12" db="EMBL/GenBank/DDBJ databases">
        <title>Chromosome-level genome assembly of true bugs.</title>
        <authorList>
            <person name="Ma L."/>
            <person name="Li H."/>
        </authorList>
    </citation>
    <scope>NUCLEOTIDE SEQUENCE [LARGE SCALE GENOMIC DNA]</scope>
    <source>
        <strain evidence="1">Lab_2022b</strain>
    </source>
</reference>
<dbReference type="PANTHER" id="PTHR46717:SF1">
    <property type="entry name" value="E3 UBIQUITIN-PROTEIN LIGASE RNF180"/>
    <property type="match status" value="1"/>
</dbReference>
<dbReference type="GO" id="GO:0042415">
    <property type="term" value="P:norepinephrine metabolic process"/>
    <property type="evidence" value="ECO:0007669"/>
    <property type="project" value="TreeGrafter"/>
</dbReference>
<sequence>MLLKCKKCRNVLLNTEETPLLSGHNAQVDGNFFSRHIESGECLENENSVYLQEEGLPKWIEELVNQAGWLKGKLVCPKCALRLGSFNFISGRKCTCDKYVLPPVHIIKSKVDCSRISVENPVTCQTNQDVLIDKE</sequence>
<name>A0AAW1DGQ5_9HEMI</name>
<dbReference type="GO" id="GO:0032436">
    <property type="term" value="P:positive regulation of proteasomal ubiquitin-dependent protein catabolic process"/>
    <property type="evidence" value="ECO:0007669"/>
    <property type="project" value="TreeGrafter"/>
</dbReference>
<dbReference type="GO" id="GO:0005789">
    <property type="term" value="C:endoplasmic reticulum membrane"/>
    <property type="evidence" value="ECO:0007669"/>
    <property type="project" value="TreeGrafter"/>
</dbReference>
<dbReference type="GO" id="GO:0061630">
    <property type="term" value="F:ubiquitin protein ligase activity"/>
    <property type="evidence" value="ECO:0007669"/>
    <property type="project" value="InterPro"/>
</dbReference>
<evidence type="ECO:0000313" key="2">
    <source>
        <dbReference type="Proteomes" id="UP001461498"/>
    </source>
</evidence>
<dbReference type="InterPro" id="IPR033263">
    <property type="entry name" value="RNF180"/>
</dbReference>
<comment type="caution">
    <text evidence="1">The sequence shown here is derived from an EMBL/GenBank/DDBJ whole genome shotgun (WGS) entry which is preliminary data.</text>
</comment>
<proteinExistence type="predicted"/>
<dbReference type="AlphaFoldDB" id="A0AAW1DGQ5"/>
<evidence type="ECO:0000313" key="1">
    <source>
        <dbReference type="EMBL" id="KAK9509348.1"/>
    </source>
</evidence>